<name>A0ABX7HEA1_9STAP</name>
<dbReference type="RefSeq" id="WP_169925724.1">
    <property type="nucleotide sequence ID" value="NZ_CBCPHH010000004.1"/>
</dbReference>
<organism evidence="1 2">
    <name type="scientific">Mammaliicoccus vitulinus</name>
    <dbReference type="NCBI Taxonomy" id="71237"/>
    <lineage>
        <taxon>Bacteria</taxon>
        <taxon>Bacillati</taxon>
        <taxon>Bacillota</taxon>
        <taxon>Bacilli</taxon>
        <taxon>Bacillales</taxon>
        <taxon>Staphylococcaceae</taxon>
        <taxon>Mammaliicoccus</taxon>
    </lineage>
</organism>
<sequence length="51" mass="6102">MTRNIKVDINTLLEAFELYEQGYSFLNVIKMLLLNTNHRLLSEKYQGYYIS</sequence>
<proteinExistence type="predicted"/>
<accession>A0ABX7HEA1</accession>
<dbReference type="Proteomes" id="UP000627155">
    <property type="component" value="Chromosome"/>
</dbReference>
<evidence type="ECO:0000313" key="2">
    <source>
        <dbReference type="Proteomes" id="UP000627155"/>
    </source>
</evidence>
<evidence type="ECO:0000313" key="1">
    <source>
        <dbReference type="EMBL" id="QRO84940.1"/>
    </source>
</evidence>
<protein>
    <recommendedName>
        <fullName evidence="3">Transposase</fullName>
    </recommendedName>
</protein>
<gene>
    <name evidence="1" type="ORF">I6J37_12295</name>
</gene>
<evidence type="ECO:0008006" key="3">
    <source>
        <dbReference type="Google" id="ProtNLM"/>
    </source>
</evidence>
<dbReference type="EMBL" id="CP069486">
    <property type="protein sequence ID" value="QRO84940.1"/>
    <property type="molecule type" value="Genomic_DNA"/>
</dbReference>
<reference evidence="1 2" key="1">
    <citation type="submission" date="2021-02" db="EMBL/GenBank/DDBJ databases">
        <title>FDA dAtabase for Regulatory Grade micrObial Sequences (FDA-ARGOS): Supporting development and validation of Infectious Disease Dx tests.</title>
        <authorList>
            <person name="Sproer C."/>
            <person name="Gronow S."/>
            <person name="Severitt S."/>
            <person name="Schroder I."/>
            <person name="Tallon L."/>
            <person name="Sadzewicz L."/>
            <person name="Zhao X."/>
            <person name="Boylan J."/>
            <person name="Ott S."/>
            <person name="Bowen H."/>
            <person name="Vavikolanu K."/>
            <person name="Mehta A."/>
            <person name="Aluvathingal J."/>
            <person name="Nadendla S."/>
            <person name="Lowell S."/>
            <person name="Myers T."/>
            <person name="Yan Y."/>
            <person name="Sichtig H."/>
        </authorList>
    </citation>
    <scope>NUCLEOTIDE SEQUENCE [LARGE SCALE GENOMIC DNA]</scope>
    <source>
        <strain evidence="1 2">FDAARGOS_1207</strain>
    </source>
</reference>
<keyword evidence="2" id="KW-1185">Reference proteome</keyword>